<name>A0A068SU04_NEOGA</name>
<gene>
    <name evidence="1" type="ORF">RG540_CH23870</name>
</gene>
<keyword evidence="2" id="KW-1185">Reference proteome</keyword>
<sequence>MVLRTLRSSHSPWLGSTVLVRARLLGHLNHEVCHEHHGDLPAGNIRAAALPQHNQPPATMMLATPISVFPPIIRSAILVTKTITIENSHQ</sequence>
<dbReference type="Proteomes" id="UP000028181">
    <property type="component" value="Chromosome I"/>
</dbReference>
<dbReference type="HOGENOM" id="CLU_2437795_0_0_5"/>
<protein>
    <submittedName>
        <fullName evidence="1">Uncharacterized protein</fullName>
    </submittedName>
</protein>
<evidence type="ECO:0000313" key="2">
    <source>
        <dbReference type="Proteomes" id="UP000028181"/>
    </source>
</evidence>
<dbReference type="EMBL" id="HG938353">
    <property type="protein sequence ID" value="CDN48555.1"/>
    <property type="molecule type" value="Genomic_DNA"/>
</dbReference>
<accession>A0A068SU04</accession>
<dbReference type="KEGG" id="ngg:RG540_CH23870"/>
<evidence type="ECO:0000313" key="1">
    <source>
        <dbReference type="EMBL" id="CDN48555.1"/>
    </source>
</evidence>
<dbReference type="AlphaFoldDB" id="A0A068SU04"/>
<organism evidence="1 2">
    <name type="scientific">Neorhizobium galegae bv. orientalis str. HAMBI 540</name>
    <dbReference type="NCBI Taxonomy" id="1028800"/>
    <lineage>
        <taxon>Bacteria</taxon>
        <taxon>Pseudomonadati</taxon>
        <taxon>Pseudomonadota</taxon>
        <taxon>Alphaproteobacteria</taxon>
        <taxon>Hyphomicrobiales</taxon>
        <taxon>Rhizobiaceae</taxon>
        <taxon>Rhizobium/Agrobacterium group</taxon>
        <taxon>Neorhizobium</taxon>
    </lineage>
</organism>
<proteinExistence type="predicted"/>
<reference evidence="2" key="1">
    <citation type="journal article" date="2014" name="BMC Genomics">
        <title>Genome sequencing of two Neorhizobium galegae strains reveals a noeT gene responsible for the unusual acetylation of the nodulation factors.</title>
        <authorList>
            <person name="Osterman J."/>
            <person name="Marsh J."/>
            <person name="Laine P.K."/>
            <person name="Zeng Z."/>
            <person name="Alatalo E."/>
            <person name="Sullivan J.T."/>
            <person name="Young J.P."/>
            <person name="Thomas-Oates J."/>
            <person name="Paulin L."/>
            <person name="Lindstrom K."/>
        </authorList>
    </citation>
    <scope>NUCLEOTIDE SEQUENCE [LARGE SCALE GENOMIC DNA]</scope>
    <source>
        <strain evidence="2">HAMBI 540</strain>
    </source>
</reference>